<feature type="domain" description="PUM-HD" evidence="7">
    <location>
        <begin position="909"/>
        <end position="1270"/>
    </location>
</feature>
<feature type="repeat" description="Pumilio" evidence="5">
    <location>
        <begin position="1039"/>
        <end position="1074"/>
    </location>
</feature>
<dbReference type="PANTHER" id="PTHR12537:SF12">
    <property type="entry name" value="MATERNAL PROTEIN PUMILIO"/>
    <property type="match status" value="1"/>
</dbReference>
<feature type="repeat" description="Pumilio" evidence="5">
    <location>
        <begin position="967"/>
        <end position="1002"/>
    </location>
</feature>
<feature type="region of interest" description="Disordered" evidence="6">
    <location>
        <begin position="152"/>
        <end position="250"/>
    </location>
</feature>
<evidence type="ECO:0000313" key="8">
    <source>
        <dbReference type="EMBL" id="TNV86935.1"/>
    </source>
</evidence>
<feature type="compositionally biased region" description="Polar residues" evidence="6">
    <location>
        <begin position="177"/>
        <end position="233"/>
    </location>
</feature>
<dbReference type="OrthoDB" id="668540at2759"/>
<feature type="compositionally biased region" description="Gly residues" evidence="6">
    <location>
        <begin position="763"/>
        <end position="778"/>
    </location>
</feature>
<feature type="compositionally biased region" description="Low complexity" evidence="6">
    <location>
        <begin position="235"/>
        <end position="248"/>
    </location>
</feature>
<dbReference type="InterPro" id="IPR016024">
    <property type="entry name" value="ARM-type_fold"/>
</dbReference>
<gene>
    <name evidence="8" type="ORF">FGO68_gene15105</name>
</gene>
<feature type="region of interest" description="Disordered" evidence="6">
    <location>
        <begin position="268"/>
        <end position="304"/>
    </location>
</feature>
<feature type="repeat" description="Pumilio" evidence="5">
    <location>
        <begin position="1003"/>
        <end position="1038"/>
    </location>
</feature>
<reference evidence="8" key="1">
    <citation type="submission" date="2019-06" db="EMBL/GenBank/DDBJ databases">
        <authorList>
            <person name="Zheng W."/>
        </authorList>
    </citation>
    <scope>NUCLEOTIDE SEQUENCE</scope>
    <source>
        <strain evidence="8">QDHG01</strain>
    </source>
</reference>
<dbReference type="PROSITE" id="PS50302">
    <property type="entry name" value="PUM"/>
    <property type="match status" value="8"/>
</dbReference>
<feature type="compositionally biased region" description="Polar residues" evidence="6">
    <location>
        <begin position="152"/>
        <end position="167"/>
    </location>
</feature>
<dbReference type="InterPro" id="IPR033712">
    <property type="entry name" value="Pumilio_RNA-bd"/>
</dbReference>
<evidence type="ECO:0000256" key="2">
    <source>
        <dbReference type="ARBA" id="ARBA00022490"/>
    </source>
</evidence>
<evidence type="ECO:0000256" key="6">
    <source>
        <dbReference type="SAM" id="MobiDB-lite"/>
    </source>
</evidence>
<evidence type="ECO:0000256" key="5">
    <source>
        <dbReference type="PROSITE-ProRule" id="PRU00317"/>
    </source>
</evidence>
<organism evidence="8 9">
    <name type="scientific">Halteria grandinella</name>
    <dbReference type="NCBI Taxonomy" id="5974"/>
    <lineage>
        <taxon>Eukaryota</taxon>
        <taxon>Sar</taxon>
        <taxon>Alveolata</taxon>
        <taxon>Ciliophora</taxon>
        <taxon>Intramacronucleata</taxon>
        <taxon>Spirotrichea</taxon>
        <taxon>Stichotrichia</taxon>
        <taxon>Sporadotrichida</taxon>
        <taxon>Halteriidae</taxon>
        <taxon>Halteria</taxon>
    </lineage>
</organism>
<dbReference type="SMART" id="SM00025">
    <property type="entry name" value="Pumilio"/>
    <property type="match status" value="8"/>
</dbReference>
<feature type="compositionally biased region" description="Gly residues" evidence="6">
    <location>
        <begin position="1319"/>
        <end position="1335"/>
    </location>
</feature>
<accession>A0A8J8P6W9</accession>
<evidence type="ECO:0000313" key="9">
    <source>
        <dbReference type="Proteomes" id="UP000785679"/>
    </source>
</evidence>
<evidence type="ECO:0000256" key="4">
    <source>
        <dbReference type="ARBA" id="ARBA00022884"/>
    </source>
</evidence>
<feature type="compositionally biased region" description="Pro residues" evidence="6">
    <location>
        <begin position="483"/>
        <end position="495"/>
    </location>
</feature>
<comment type="caution">
    <text evidence="8">The sequence shown here is derived from an EMBL/GenBank/DDBJ whole genome shotgun (WGS) entry which is preliminary data.</text>
</comment>
<feature type="repeat" description="Pumilio" evidence="5">
    <location>
        <begin position="931"/>
        <end position="966"/>
    </location>
</feature>
<feature type="compositionally biased region" description="Polar residues" evidence="6">
    <location>
        <begin position="463"/>
        <end position="482"/>
    </location>
</feature>
<feature type="region of interest" description="Disordered" evidence="6">
    <location>
        <begin position="27"/>
        <end position="58"/>
    </location>
</feature>
<feature type="region of interest" description="Disordered" evidence="6">
    <location>
        <begin position="1272"/>
        <end position="1368"/>
    </location>
</feature>
<dbReference type="GO" id="GO:0003729">
    <property type="term" value="F:mRNA binding"/>
    <property type="evidence" value="ECO:0007669"/>
    <property type="project" value="TreeGrafter"/>
</dbReference>
<feature type="compositionally biased region" description="Low complexity" evidence="6">
    <location>
        <begin position="1336"/>
        <end position="1368"/>
    </location>
</feature>
<keyword evidence="2" id="KW-0963">Cytoplasm</keyword>
<dbReference type="InterPro" id="IPR011989">
    <property type="entry name" value="ARM-like"/>
</dbReference>
<keyword evidence="3" id="KW-0677">Repeat</keyword>
<feature type="repeat" description="Pumilio" evidence="5">
    <location>
        <begin position="1075"/>
        <end position="1113"/>
    </location>
</feature>
<dbReference type="SUPFAM" id="SSF48371">
    <property type="entry name" value="ARM repeat"/>
    <property type="match status" value="1"/>
</dbReference>
<protein>
    <recommendedName>
        <fullName evidence="7">PUM-HD domain-containing protein</fullName>
    </recommendedName>
</protein>
<keyword evidence="9" id="KW-1185">Reference proteome</keyword>
<evidence type="ECO:0000256" key="1">
    <source>
        <dbReference type="ARBA" id="ARBA00004496"/>
    </source>
</evidence>
<feature type="region of interest" description="Disordered" evidence="6">
    <location>
        <begin position="754"/>
        <end position="904"/>
    </location>
</feature>
<name>A0A8J8P6W9_HALGN</name>
<evidence type="ECO:0000256" key="3">
    <source>
        <dbReference type="ARBA" id="ARBA00022737"/>
    </source>
</evidence>
<dbReference type="EMBL" id="RRYP01000733">
    <property type="protein sequence ID" value="TNV86935.1"/>
    <property type="molecule type" value="Genomic_DNA"/>
</dbReference>
<comment type="subcellular location">
    <subcellularLocation>
        <location evidence="1">Cytoplasm</location>
    </subcellularLocation>
</comment>
<feature type="region of interest" description="Disordered" evidence="6">
    <location>
        <begin position="406"/>
        <end position="512"/>
    </location>
</feature>
<feature type="region of interest" description="Disordered" evidence="6">
    <location>
        <begin position="105"/>
        <end position="124"/>
    </location>
</feature>
<feature type="compositionally biased region" description="Polar residues" evidence="6">
    <location>
        <begin position="860"/>
        <end position="882"/>
    </location>
</feature>
<dbReference type="PANTHER" id="PTHR12537">
    <property type="entry name" value="RNA BINDING PROTEIN PUMILIO-RELATED"/>
    <property type="match status" value="1"/>
</dbReference>
<proteinExistence type="predicted"/>
<evidence type="ECO:0000259" key="7">
    <source>
        <dbReference type="PROSITE" id="PS50303"/>
    </source>
</evidence>
<dbReference type="InterPro" id="IPR033133">
    <property type="entry name" value="PUM-HD"/>
</dbReference>
<dbReference type="Gene3D" id="1.25.10.10">
    <property type="entry name" value="Leucine-rich Repeat Variant"/>
    <property type="match status" value="1"/>
</dbReference>
<feature type="compositionally biased region" description="Basic residues" evidence="6">
    <location>
        <begin position="438"/>
        <end position="452"/>
    </location>
</feature>
<dbReference type="FunFam" id="1.25.10.10:FF:000004">
    <property type="entry name" value="Pumilio homolog 1 isoform 2"/>
    <property type="match status" value="1"/>
</dbReference>
<feature type="repeat" description="Pumilio" evidence="5">
    <location>
        <begin position="1208"/>
        <end position="1243"/>
    </location>
</feature>
<feature type="compositionally biased region" description="Polar residues" evidence="6">
    <location>
        <begin position="890"/>
        <end position="904"/>
    </location>
</feature>
<feature type="repeat" description="Pumilio" evidence="5">
    <location>
        <begin position="1114"/>
        <end position="1150"/>
    </location>
</feature>
<feature type="compositionally biased region" description="Polar residues" evidence="6">
    <location>
        <begin position="782"/>
        <end position="806"/>
    </location>
</feature>
<dbReference type="CDD" id="cd07920">
    <property type="entry name" value="Pumilio"/>
    <property type="match status" value="1"/>
</dbReference>
<dbReference type="GO" id="GO:0005737">
    <property type="term" value="C:cytoplasm"/>
    <property type="evidence" value="ECO:0007669"/>
    <property type="project" value="UniProtKB-SubCell"/>
</dbReference>
<dbReference type="InterPro" id="IPR001313">
    <property type="entry name" value="Pumilio_RNA-bd_rpt"/>
</dbReference>
<feature type="compositionally biased region" description="Polar residues" evidence="6">
    <location>
        <begin position="496"/>
        <end position="512"/>
    </location>
</feature>
<dbReference type="Pfam" id="PF00806">
    <property type="entry name" value="PUF"/>
    <property type="match status" value="8"/>
</dbReference>
<feature type="repeat" description="Pumilio" evidence="5">
    <location>
        <begin position="1151"/>
        <end position="1186"/>
    </location>
</feature>
<sequence>MINNQDHHGNVAAENENHLIGDILAEENSDSDIDDTGKASNAGGSTTGGGGANASGGSAAGSGGVGGVAYGSSGPKLGFASGGGFGGLGTSSAYGGAFNSSILPPDRVGSSTPGDLSKYYGHESPQSKKLGNIFGMMGAGVQGQNQAAGTFSSMFGAQNDPFNNNAEQMMRRPSGIDYNSGSGGPQHQQQESKSPFQPFLQPSQLGQQSHELGPSSTQTSGQHQTYLNNQGQDLGQKGQQAAGNQGNGQREGIYKSKEYYDYYQSLNNSSSLDPRLPSPIYRPTEASQIDVNKKMPSGNQDELDKKMGSLTLQDSQTNSQQPQFTQNQFQGQPLNSAQLQQLANFGQQSDQTLNPQLTQNLLLAQHQQQYQAYQQHLLMQQTPQMFGPGGIPLTGQPPNFLQIQQQLQSQSQLNNNQAQSTQQQAHGKQKTQQNQNQQHHHGTHSTKGKKGSGKGAATSQAQTPQSNNSQTTLSKVEGVTTTAPPPPPMPKPPSISQPAKAGTQQMTSGGMQALSQQMNKFSPMPQQNQSQTQAQTNLNFQTTQVGINANPSQSQQNVSQLGNQFMLDPKIMQGQAQGNPATLQWQQLQQPVVSLQTQPFNQAQVSYNAFNQSMLGNQQHLLGQQLGVNAQTNSIFGFNQPSMQNPQTLQAMSLQGLNSQASLFSTQPGLFGQPAGTTVDQQQALMMQMLQVQRMMMNQGQNPLMGTNQNLQGQAGQFMQQQQAYAGAQGGLYPFTQSQVAQNTISNNTYLQPTQSQDLQGKGQFGGSNLPGGQGKRGGVSHASNAPSHLQGNQVGQSHGVSQPQNVRGGAGQHLRGSMQGSSLSQTGMNQHMGYHHASNPVRGGLGGKNGSRVGEQRDSNQTSNSGFIPSQTQDRQQSPQRTGGAGEMQAQNMSPSTQNSQVPAIQQPKSQFLEDLRNKIQNSKKIDIKDIKDHVVECSMDQYGSRFIQQKYDVTSYEEKELIFNEILPEANSLMNDVFGNYVVQKLFEYGSELQRSTLAEQLLGNVLKLTKSMYGCRVVQKALEVISLDQQKLLVQELKDAVLDCIYDQNGNHVIQKCIEKMPHESVQFVVEAVLDKPKTVSELCLHTYGCRVVQRILENGAEYQTRPILDAVMADIHSLTNDQFGNYVIQHILEQGKIPEDKNRIVRSIKGKVIELSNHKFASNVVEKCLAYGSDSDRKEIIEEILRSNNYETPEEVNNISGGQQLNGALYAMMKDRYGNYVIQKCIEVSHGKQREILVKKITACANVLRKQANYSRHVYNFIEKMSDGGSGAGQPGEQSQQTDLGGMMAAGGFPQTLGGSQSQHYGGQGQYQPVHGGGSQGNPPGLGGGYQSQGSQYVQKKSSSNKNQGGNFGGNNNPNYKKRF</sequence>
<dbReference type="Proteomes" id="UP000785679">
    <property type="component" value="Unassembled WGS sequence"/>
</dbReference>
<feature type="compositionally biased region" description="Gly residues" evidence="6">
    <location>
        <begin position="45"/>
        <end position="58"/>
    </location>
</feature>
<dbReference type="GO" id="GO:0010608">
    <property type="term" value="P:post-transcriptional regulation of gene expression"/>
    <property type="evidence" value="ECO:0007669"/>
    <property type="project" value="TreeGrafter"/>
</dbReference>
<feature type="compositionally biased region" description="Low complexity" evidence="6">
    <location>
        <begin position="406"/>
        <end position="437"/>
    </location>
</feature>
<feature type="compositionally biased region" description="Low complexity" evidence="6">
    <location>
        <begin position="1302"/>
        <end position="1318"/>
    </location>
</feature>
<feature type="compositionally biased region" description="Polar residues" evidence="6">
    <location>
        <begin position="819"/>
        <end position="830"/>
    </location>
</feature>
<keyword evidence="4" id="KW-0694">RNA-binding</keyword>
<dbReference type="PROSITE" id="PS50303">
    <property type="entry name" value="PUM_HD"/>
    <property type="match status" value="1"/>
</dbReference>